<proteinExistence type="predicted"/>
<name>A0A564ZBC4_HYMDI</name>
<dbReference type="EMBL" id="CABIJS010000708">
    <property type="protein sequence ID" value="VUZ56787.1"/>
    <property type="molecule type" value="Genomic_DNA"/>
</dbReference>
<protein>
    <submittedName>
        <fullName evidence="1">Uncharacterized protein</fullName>
    </submittedName>
</protein>
<evidence type="ECO:0000313" key="2">
    <source>
        <dbReference type="Proteomes" id="UP000321570"/>
    </source>
</evidence>
<dbReference type="AlphaFoldDB" id="A0A564ZBC4"/>
<evidence type="ECO:0000313" key="1">
    <source>
        <dbReference type="EMBL" id="VUZ56787.1"/>
    </source>
</evidence>
<accession>A0A564ZBC4</accession>
<dbReference type="Proteomes" id="UP000321570">
    <property type="component" value="Unassembled WGS sequence"/>
</dbReference>
<keyword evidence="2" id="KW-1185">Reference proteome</keyword>
<sequence length="55" mass="6210">MTRLQLTQTRRERLCIYLFIHGGQLTIGAMREGCLSGLALDIRAVVQLYIDEADS</sequence>
<gene>
    <name evidence="1" type="ORF">WMSIL1_LOCUS14470</name>
</gene>
<reference evidence="1 2" key="1">
    <citation type="submission" date="2019-07" db="EMBL/GenBank/DDBJ databases">
        <authorList>
            <person name="Jastrzebski P J."/>
            <person name="Paukszto L."/>
            <person name="Jastrzebski P J."/>
        </authorList>
    </citation>
    <scope>NUCLEOTIDE SEQUENCE [LARGE SCALE GENOMIC DNA]</scope>
    <source>
        <strain evidence="1 2">WMS-il1</strain>
    </source>
</reference>
<organism evidence="1 2">
    <name type="scientific">Hymenolepis diminuta</name>
    <name type="common">Rat tapeworm</name>
    <dbReference type="NCBI Taxonomy" id="6216"/>
    <lineage>
        <taxon>Eukaryota</taxon>
        <taxon>Metazoa</taxon>
        <taxon>Spiralia</taxon>
        <taxon>Lophotrochozoa</taxon>
        <taxon>Platyhelminthes</taxon>
        <taxon>Cestoda</taxon>
        <taxon>Eucestoda</taxon>
        <taxon>Cyclophyllidea</taxon>
        <taxon>Hymenolepididae</taxon>
        <taxon>Hymenolepis</taxon>
    </lineage>
</organism>